<feature type="region of interest" description="Disordered" evidence="4">
    <location>
        <begin position="397"/>
        <end position="481"/>
    </location>
</feature>
<feature type="compositionally biased region" description="Polar residues" evidence="4">
    <location>
        <begin position="402"/>
        <end position="414"/>
    </location>
</feature>
<dbReference type="PANTHER" id="PTHR32347:SF14">
    <property type="entry name" value="EFFLUX SYSTEM COMPONENT YKNX-RELATED"/>
    <property type="match status" value="1"/>
</dbReference>
<dbReference type="InterPro" id="IPR058639">
    <property type="entry name" value="BSH_YknX-like"/>
</dbReference>
<dbReference type="PANTHER" id="PTHR32347">
    <property type="entry name" value="EFFLUX SYSTEM COMPONENT YKNX-RELATED"/>
    <property type="match status" value="1"/>
</dbReference>
<keyword evidence="5" id="KW-1133">Transmembrane helix</keyword>
<feature type="compositionally biased region" description="Acidic residues" evidence="4">
    <location>
        <begin position="416"/>
        <end position="426"/>
    </location>
</feature>
<dbReference type="GO" id="GO:0030313">
    <property type="term" value="C:cell envelope"/>
    <property type="evidence" value="ECO:0007669"/>
    <property type="project" value="UniProtKB-SubCell"/>
</dbReference>
<dbReference type="AlphaFoldDB" id="A0A4Q1RIX8"/>
<evidence type="ECO:0000313" key="9">
    <source>
        <dbReference type="Proteomes" id="UP000290106"/>
    </source>
</evidence>
<feature type="compositionally biased region" description="Polar residues" evidence="4">
    <location>
        <begin position="459"/>
        <end position="468"/>
    </location>
</feature>
<proteinExistence type="predicted"/>
<feature type="domain" description="YknX-like beta-barrel" evidence="7">
    <location>
        <begin position="234"/>
        <end position="320"/>
    </location>
</feature>
<dbReference type="Gene3D" id="2.40.420.20">
    <property type="match status" value="1"/>
</dbReference>
<organism evidence="8 9">
    <name type="scientific">Blautia faecicola</name>
    <dbReference type="NCBI Taxonomy" id="2509240"/>
    <lineage>
        <taxon>Bacteria</taxon>
        <taxon>Bacillati</taxon>
        <taxon>Bacillota</taxon>
        <taxon>Clostridia</taxon>
        <taxon>Lachnospirales</taxon>
        <taxon>Lachnospiraceae</taxon>
        <taxon>Blautia</taxon>
    </lineage>
</organism>
<dbReference type="SUPFAM" id="SSF111369">
    <property type="entry name" value="HlyD-like secretion proteins"/>
    <property type="match status" value="1"/>
</dbReference>
<feature type="coiled-coil region" evidence="3">
    <location>
        <begin position="113"/>
        <end position="190"/>
    </location>
</feature>
<dbReference type="Gene3D" id="2.40.50.100">
    <property type="match status" value="1"/>
</dbReference>
<dbReference type="Gene3D" id="2.40.30.170">
    <property type="match status" value="1"/>
</dbReference>
<evidence type="ECO:0000256" key="2">
    <source>
        <dbReference type="ARBA" id="ARBA00023054"/>
    </source>
</evidence>
<dbReference type="InterPro" id="IPR058636">
    <property type="entry name" value="Beta-barrel_YknX"/>
</dbReference>
<dbReference type="Pfam" id="PF25984">
    <property type="entry name" value="BSH_YknX"/>
    <property type="match status" value="1"/>
</dbReference>
<feature type="transmembrane region" description="Helical" evidence="5">
    <location>
        <begin position="16"/>
        <end position="37"/>
    </location>
</feature>
<gene>
    <name evidence="8" type="ORF">ETP43_10255</name>
</gene>
<evidence type="ECO:0000259" key="6">
    <source>
        <dbReference type="Pfam" id="PF25984"/>
    </source>
</evidence>
<evidence type="ECO:0000313" key="8">
    <source>
        <dbReference type="EMBL" id="RXS75558.1"/>
    </source>
</evidence>
<evidence type="ECO:0000259" key="7">
    <source>
        <dbReference type="Pfam" id="PF25990"/>
    </source>
</evidence>
<comment type="caution">
    <text evidence="8">The sequence shown here is derived from an EMBL/GenBank/DDBJ whole genome shotgun (WGS) entry which is preliminary data.</text>
</comment>
<protein>
    <submittedName>
        <fullName evidence="8">HlyD family efflux transporter periplasmic adaptor subunit</fullName>
    </submittedName>
</protein>
<keyword evidence="9" id="KW-1185">Reference proteome</keyword>
<dbReference type="OrthoDB" id="1766634at2"/>
<evidence type="ECO:0000256" key="4">
    <source>
        <dbReference type="SAM" id="MobiDB-lite"/>
    </source>
</evidence>
<evidence type="ECO:0000256" key="1">
    <source>
        <dbReference type="ARBA" id="ARBA00004196"/>
    </source>
</evidence>
<dbReference type="InterPro" id="IPR050465">
    <property type="entry name" value="UPF0194_transport"/>
</dbReference>
<feature type="domain" description="YknX-like barrel-sandwich hybrid" evidence="6">
    <location>
        <begin position="90"/>
        <end position="225"/>
    </location>
</feature>
<comment type="subcellular location">
    <subcellularLocation>
        <location evidence="1">Cell envelope</location>
    </subcellularLocation>
</comment>
<dbReference type="Proteomes" id="UP000290106">
    <property type="component" value="Unassembled WGS sequence"/>
</dbReference>
<dbReference type="Gene3D" id="1.10.287.470">
    <property type="entry name" value="Helix hairpin bin"/>
    <property type="match status" value="1"/>
</dbReference>
<keyword evidence="5" id="KW-0472">Membrane</keyword>
<accession>A0A4Q1RIX8</accession>
<reference evidence="8 9" key="1">
    <citation type="submission" date="2019-01" db="EMBL/GenBank/DDBJ databases">
        <title>Blautia sp. nov. KGMB01111 isolated human feces.</title>
        <authorList>
            <person name="Park J.-E."/>
            <person name="Kim J.-S."/>
            <person name="Park S.-H."/>
        </authorList>
    </citation>
    <scope>NUCLEOTIDE SEQUENCE [LARGE SCALE GENOMIC DNA]</scope>
    <source>
        <strain evidence="8 9">KGMB01111</strain>
    </source>
</reference>
<evidence type="ECO:0000256" key="3">
    <source>
        <dbReference type="SAM" id="Coils"/>
    </source>
</evidence>
<keyword evidence="5" id="KW-0812">Transmembrane</keyword>
<dbReference type="EMBL" id="SDKC01000001">
    <property type="protein sequence ID" value="RXS75558.1"/>
    <property type="molecule type" value="Genomic_DNA"/>
</dbReference>
<name>A0A4Q1RIX8_9FIRM</name>
<sequence>MRTYQIQEEDMKKKKIILIGAAVAAVVVIGIGARTLFGRTSSDESTENVVYVNSVDNLMNPGSGNGAVNRFAGVVETQKQVDIQQSQDKTVKDIYVEVGQEVSKGDPLFSYDTEKSQEDLEKAKLELERIDNNIGNKQNEIAALEKEKRSAGNDAQLDYTMQIQSAQMELKQSEYEKKSKQVEIQKLQDSIENCQVTSEIDGVVKSINNGNQDSYSYSGDSQAFMSIIAMGDFRIKCKVNEQNIASVTPGQAVIIHSRVDDSVTWKGTMGAVDTENPGNDSNNGYYFSSGDGSTQSNSYPFYIELDSSEGLMLGQHVYVEADYGQSEEKAGIWLDESFICDADTDSPYVWVDDGKGKLEKRSVTLGQHDDELFQYEIADGLSKDDMITYPEDGLKEGMKTAVGSNGQMGQSNPVTDGDDMDLSNEDYSEKDGSGSDLSDENVDGVDSGETNQEDLTEDGMQQNESNADGSEDVIGGTEDAQ</sequence>
<keyword evidence="2 3" id="KW-0175">Coiled coil</keyword>
<evidence type="ECO:0000256" key="5">
    <source>
        <dbReference type="SAM" id="Phobius"/>
    </source>
</evidence>
<dbReference type="Pfam" id="PF25990">
    <property type="entry name" value="Beta-barrel_YknX"/>
    <property type="match status" value="1"/>
</dbReference>